<evidence type="ECO:0000313" key="3">
    <source>
        <dbReference type="Proteomes" id="UP001458880"/>
    </source>
</evidence>
<dbReference type="EMBL" id="JASPKY010000090">
    <property type="protein sequence ID" value="KAK9738122.1"/>
    <property type="molecule type" value="Genomic_DNA"/>
</dbReference>
<evidence type="ECO:0000313" key="2">
    <source>
        <dbReference type="EMBL" id="KAK9738122.1"/>
    </source>
</evidence>
<sequence length="154" mass="17960">MEYGREKYDLNNEQRCEELRNILLQHDSNAEDDLNNEQRCEELRNILLQHDSNAEDERVDIEDENSDTDASVCFEERKENSESEQSDSCASEEEEEDNVTYFMAVQKKTKVVVSEWKWQKHSLSQRKRTPAQNIVMQIPGVIGNAKQANGIYES</sequence>
<dbReference type="AlphaFoldDB" id="A0AAW1LW57"/>
<keyword evidence="3" id="KW-1185">Reference proteome</keyword>
<organism evidence="2 3">
    <name type="scientific">Popillia japonica</name>
    <name type="common">Japanese beetle</name>
    <dbReference type="NCBI Taxonomy" id="7064"/>
    <lineage>
        <taxon>Eukaryota</taxon>
        <taxon>Metazoa</taxon>
        <taxon>Ecdysozoa</taxon>
        <taxon>Arthropoda</taxon>
        <taxon>Hexapoda</taxon>
        <taxon>Insecta</taxon>
        <taxon>Pterygota</taxon>
        <taxon>Neoptera</taxon>
        <taxon>Endopterygota</taxon>
        <taxon>Coleoptera</taxon>
        <taxon>Polyphaga</taxon>
        <taxon>Scarabaeiformia</taxon>
        <taxon>Scarabaeidae</taxon>
        <taxon>Rutelinae</taxon>
        <taxon>Popillia</taxon>
    </lineage>
</organism>
<reference evidence="2 3" key="1">
    <citation type="journal article" date="2024" name="BMC Genomics">
        <title>De novo assembly and annotation of Popillia japonica's genome with initial clues to its potential as an invasive pest.</title>
        <authorList>
            <person name="Cucini C."/>
            <person name="Boschi S."/>
            <person name="Funari R."/>
            <person name="Cardaioli E."/>
            <person name="Iannotti N."/>
            <person name="Marturano G."/>
            <person name="Paoli F."/>
            <person name="Bruttini M."/>
            <person name="Carapelli A."/>
            <person name="Frati F."/>
            <person name="Nardi F."/>
        </authorList>
    </citation>
    <scope>NUCLEOTIDE SEQUENCE [LARGE SCALE GENOMIC DNA]</scope>
    <source>
        <strain evidence="2">DMR45628</strain>
    </source>
</reference>
<feature type="compositionally biased region" description="Acidic residues" evidence="1">
    <location>
        <begin position="57"/>
        <end position="67"/>
    </location>
</feature>
<accession>A0AAW1LW57</accession>
<feature type="compositionally biased region" description="Acidic residues" evidence="1">
    <location>
        <begin position="82"/>
        <end position="97"/>
    </location>
</feature>
<protein>
    <submittedName>
        <fullName evidence="2">Uncharacterized protein</fullName>
    </submittedName>
</protein>
<name>A0AAW1LW57_POPJA</name>
<comment type="caution">
    <text evidence="2">The sequence shown here is derived from an EMBL/GenBank/DDBJ whole genome shotgun (WGS) entry which is preliminary data.</text>
</comment>
<gene>
    <name evidence="2" type="ORF">QE152_g10144</name>
</gene>
<evidence type="ECO:0000256" key="1">
    <source>
        <dbReference type="SAM" id="MobiDB-lite"/>
    </source>
</evidence>
<dbReference type="Proteomes" id="UP001458880">
    <property type="component" value="Unassembled WGS sequence"/>
</dbReference>
<feature type="region of interest" description="Disordered" evidence="1">
    <location>
        <begin position="49"/>
        <end position="97"/>
    </location>
</feature>
<proteinExistence type="predicted"/>